<proteinExistence type="predicted"/>
<dbReference type="SMART" id="SM00354">
    <property type="entry name" value="HTH_LACI"/>
    <property type="match status" value="1"/>
</dbReference>
<dbReference type="PANTHER" id="PTHR30146">
    <property type="entry name" value="LACI-RELATED TRANSCRIPTIONAL REPRESSOR"/>
    <property type="match status" value="1"/>
</dbReference>
<dbReference type="PROSITE" id="PS50932">
    <property type="entry name" value="HTH_LACI_2"/>
    <property type="match status" value="1"/>
</dbReference>
<dbReference type="Pfam" id="PF13377">
    <property type="entry name" value="Peripla_BP_3"/>
    <property type="match status" value="1"/>
</dbReference>
<dbReference type="EMBL" id="JBFNXR010000052">
    <property type="protein sequence ID" value="MEW9856698.1"/>
    <property type="molecule type" value="Genomic_DNA"/>
</dbReference>
<dbReference type="InterPro" id="IPR010982">
    <property type="entry name" value="Lambda_DNA-bd_dom_sf"/>
</dbReference>
<evidence type="ECO:0000313" key="5">
    <source>
        <dbReference type="EMBL" id="MEW9856698.1"/>
    </source>
</evidence>
<evidence type="ECO:0000259" key="4">
    <source>
        <dbReference type="PROSITE" id="PS50932"/>
    </source>
</evidence>
<keyword evidence="1" id="KW-0805">Transcription regulation</keyword>
<keyword evidence="6" id="KW-1185">Reference proteome</keyword>
<dbReference type="Gene3D" id="1.10.260.40">
    <property type="entry name" value="lambda repressor-like DNA-binding domains"/>
    <property type="match status" value="1"/>
</dbReference>
<keyword evidence="3" id="KW-0804">Transcription</keyword>
<dbReference type="CDD" id="cd01392">
    <property type="entry name" value="HTH_LacI"/>
    <property type="match status" value="1"/>
</dbReference>
<dbReference type="InterPro" id="IPR046335">
    <property type="entry name" value="LacI/GalR-like_sensor"/>
</dbReference>
<dbReference type="PANTHER" id="PTHR30146:SF153">
    <property type="entry name" value="LACTOSE OPERON REPRESSOR"/>
    <property type="match status" value="1"/>
</dbReference>
<gene>
    <name evidence="5" type="ORF">ABUH87_16295</name>
</gene>
<keyword evidence="2 5" id="KW-0238">DNA-binding</keyword>
<reference evidence="5 6" key="1">
    <citation type="submission" date="2024-06" db="EMBL/GenBank/DDBJ databases">
        <title>Novosphingobium rhizovicinus M1R2S20.</title>
        <authorList>
            <person name="Sun J.-Q."/>
        </authorList>
    </citation>
    <scope>NUCLEOTIDE SEQUENCE [LARGE SCALE GENOMIC DNA]</scope>
    <source>
        <strain evidence="5 6">M1R2S20</strain>
    </source>
</reference>
<evidence type="ECO:0000313" key="6">
    <source>
        <dbReference type="Proteomes" id="UP001556118"/>
    </source>
</evidence>
<evidence type="ECO:0000256" key="1">
    <source>
        <dbReference type="ARBA" id="ARBA00023015"/>
    </source>
</evidence>
<dbReference type="InterPro" id="IPR028082">
    <property type="entry name" value="Peripla_BP_I"/>
</dbReference>
<dbReference type="Gene3D" id="3.40.50.2300">
    <property type="match status" value="2"/>
</dbReference>
<sequence length="331" mass="35056">MVAAHAGVSPMSVSNVLNGQPTSVAMRAAVHAAIEELGYVPNLAARQLASAAPTIIGLLHANDEHPVSAALLNGALTAATRLGVQLLLEPIVFPELASGWEKVAALRRRGAAAILLPPTFGEMMASAGGREEFECPVICVGAADEVPTLSTVRIDEFAAAQEVTEGLIARGHRRIGFLRLPAKFPAHAPRWHGYLAAMRRHGVTVEPELIAEGEFWFQEGLAAGGRLLDLPDPPTAIFASNDEMATGVLAAAQIRRVAVPKELSVVGFEDTYFAQNVWPPLTSVKIPMSAMSSTAVERLLREIRSVAKPSPSGPTSVVVPHTINWRASTGD</sequence>
<comment type="caution">
    <text evidence="5">The sequence shown here is derived from an EMBL/GenBank/DDBJ whole genome shotgun (WGS) entry which is preliminary data.</text>
</comment>
<dbReference type="RefSeq" id="WP_367775185.1">
    <property type="nucleotide sequence ID" value="NZ_JBFNXR010000052.1"/>
</dbReference>
<dbReference type="InterPro" id="IPR000843">
    <property type="entry name" value="HTH_LacI"/>
</dbReference>
<dbReference type="Pfam" id="PF00356">
    <property type="entry name" value="LacI"/>
    <property type="match status" value="1"/>
</dbReference>
<protein>
    <submittedName>
        <fullName evidence="5">LacI family DNA-binding transcriptional regulator</fullName>
    </submittedName>
</protein>
<dbReference type="GO" id="GO:0003677">
    <property type="term" value="F:DNA binding"/>
    <property type="evidence" value="ECO:0007669"/>
    <property type="project" value="UniProtKB-KW"/>
</dbReference>
<organism evidence="5 6">
    <name type="scientific">Novosphingobium rhizovicinum</name>
    <dbReference type="NCBI Taxonomy" id="3228928"/>
    <lineage>
        <taxon>Bacteria</taxon>
        <taxon>Pseudomonadati</taxon>
        <taxon>Pseudomonadota</taxon>
        <taxon>Alphaproteobacteria</taxon>
        <taxon>Sphingomonadales</taxon>
        <taxon>Sphingomonadaceae</taxon>
        <taxon>Novosphingobium</taxon>
    </lineage>
</organism>
<dbReference type="SUPFAM" id="SSF47413">
    <property type="entry name" value="lambda repressor-like DNA-binding domains"/>
    <property type="match status" value="1"/>
</dbReference>
<evidence type="ECO:0000256" key="3">
    <source>
        <dbReference type="ARBA" id="ARBA00023163"/>
    </source>
</evidence>
<name>A0ABV3RF25_9SPHN</name>
<dbReference type="SUPFAM" id="SSF53822">
    <property type="entry name" value="Periplasmic binding protein-like I"/>
    <property type="match status" value="1"/>
</dbReference>
<evidence type="ECO:0000256" key="2">
    <source>
        <dbReference type="ARBA" id="ARBA00023125"/>
    </source>
</evidence>
<accession>A0ABV3RF25</accession>
<feature type="domain" description="HTH lacI-type" evidence="4">
    <location>
        <begin position="1"/>
        <end position="50"/>
    </location>
</feature>
<dbReference type="Proteomes" id="UP001556118">
    <property type="component" value="Unassembled WGS sequence"/>
</dbReference>